<dbReference type="EMBL" id="UYSG01010876">
    <property type="protein sequence ID" value="VDL59084.1"/>
    <property type="molecule type" value="Genomic_DNA"/>
</dbReference>
<evidence type="ECO:0000256" key="6">
    <source>
        <dbReference type="ARBA" id="ARBA00034875"/>
    </source>
</evidence>
<evidence type="ECO:0000256" key="1">
    <source>
        <dbReference type="ARBA" id="ARBA00022692"/>
    </source>
</evidence>
<keyword evidence="3" id="KW-0472">Membrane</keyword>
<dbReference type="PANTHER" id="PTHR12883">
    <property type="entry name" value="ADIPOCYTE-SPECIFIC PROTEIN 4-RELATED"/>
    <property type="match status" value="1"/>
</dbReference>
<evidence type="ECO:0000313" key="10">
    <source>
        <dbReference type="Proteomes" id="UP000274504"/>
    </source>
</evidence>
<sequence length="493" mass="56966">MVSSFISDTKFDLHRSSFLEYLNYFGFYYYPFSSSLPAKPKRMMNLWNFMTLMKVFCNIFYHKTIVEAEGLKYREPAREDLPNEFETPLENDSRSSTEELNVDDFEPDDEEFEGYIPRTKVMPEEPAVGSEKPQLKMANVTIIFVYLVNYLHGRSVNFRIANAWYETHRDILAANFALVGDNPSILSVDEDNQESPDSTDESKSESSLGLLRDSDSQYTLWCSGRVACQGMLIQIRLAPRQDLCLGLMHYLARPKTGPLSVSSDRLMIKIVLDDGELDSWVFAVGVKKSLSVMVKDHFDLATFPLDRKGVKYAGLPEGMVVLSEIPEVTSAILNTTVLKIFNDHPNVIEYVYISDQYCGAKPSSEELKPPKPNEVQKVLICSFILKEDKIKDMKPLFNFVFYMLEKVRKIRLLKDAKARADKARSKVYENAMKSVHQQRQEAAQNRRDEQRRAVKERIMAEEDPEKARRLEEKEQKKEKKRQQRVKMVKMKGM</sequence>
<evidence type="ECO:0000256" key="7">
    <source>
        <dbReference type="ARBA" id="ARBA00034902"/>
    </source>
</evidence>
<dbReference type="GO" id="GO:0032469">
    <property type="term" value="P:endoplasmic reticulum calcium ion homeostasis"/>
    <property type="evidence" value="ECO:0007669"/>
    <property type="project" value="InterPro"/>
</dbReference>
<feature type="compositionally biased region" description="Basic residues" evidence="8">
    <location>
        <begin position="478"/>
        <end position="493"/>
    </location>
</feature>
<dbReference type="WBParaSite" id="HDID_0000676801-mRNA-1">
    <property type="protein sequence ID" value="HDID_0000676801-mRNA-1"/>
    <property type="gene ID" value="HDID_0000676801"/>
</dbReference>
<dbReference type="PANTHER" id="PTHR12883:SF0">
    <property type="entry name" value="PAT COMPLEX SUBUNIT CCDC47"/>
    <property type="match status" value="1"/>
</dbReference>
<evidence type="ECO:0000313" key="11">
    <source>
        <dbReference type="WBParaSite" id="HDID_0000676801-mRNA-1"/>
    </source>
</evidence>
<name>A0A0R3SPA0_HYMDI</name>
<comment type="similarity">
    <text evidence="5">Belongs to the CCDC47 family.</text>
</comment>
<dbReference type="Proteomes" id="UP000274504">
    <property type="component" value="Unassembled WGS sequence"/>
</dbReference>
<evidence type="ECO:0000256" key="4">
    <source>
        <dbReference type="ARBA" id="ARBA00034697"/>
    </source>
</evidence>
<feature type="region of interest" description="Disordered" evidence="8">
    <location>
        <begin position="187"/>
        <end position="210"/>
    </location>
</feature>
<evidence type="ECO:0000256" key="2">
    <source>
        <dbReference type="ARBA" id="ARBA00022989"/>
    </source>
</evidence>
<keyword evidence="1" id="KW-0812">Transmembrane</keyword>
<reference evidence="11" key="1">
    <citation type="submission" date="2017-02" db="UniProtKB">
        <authorList>
            <consortium name="WormBaseParasite"/>
        </authorList>
    </citation>
    <scope>IDENTIFICATION</scope>
</reference>
<dbReference type="AlphaFoldDB" id="A0A0R3SPA0"/>
<dbReference type="InterPro" id="IPR012879">
    <property type="entry name" value="CCDC47"/>
</dbReference>
<evidence type="ECO:0000313" key="9">
    <source>
        <dbReference type="EMBL" id="VDL59084.1"/>
    </source>
</evidence>
<evidence type="ECO:0000256" key="8">
    <source>
        <dbReference type="SAM" id="MobiDB-lite"/>
    </source>
</evidence>
<feature type="compositionally biased region" description="Basic and acidic residues" evidence="8">
    <location>
        <begin position="444"/>
        <end position="477"/>
    </location>
</feature>
<keyword evidence="2" id="KW-1133">Transmembrane helix</keyword>
<comment type="subcellular location">
    <subcellularLocation>
        <location evidence="4">Rough endoplasmic reticulum membrane</location>
        <topology evidence="4">Single-pass type I membrane protein</topology>
    </subcellularLocation>
</comment>
<feature type="region of interest" description="Disordered" evidence="8">
    <location>
        <begin position="82"/>
        <end position="101"/>
    </location>
</feature>
<dbReference type="GO" id="GO:0030867">
    <property type="term" value="C:rough endoplasmic reticulum membrane"/>
    <property type="evidence" value="ECO:0007669"/>
    <property type="project" value="UniProtKB-SubCell"/>
</dbReference>
<evidence type="ECO:0000256" key="3">
    <source>
        <dbReference type="ARBA" id="ARBA00023136"/>
    </source>
</evidence>
<feature type="region of interest" description="Disordered" evidence="8">
    <location>
        <begin position="433"/>
        <end position="493"/>
    </location>
</feature>
<accession>A0A0R3SPA0</accession>
<dbReference type="OrthoDB" id="10039147at2759"/>
<dbReference type="Pfam" id="PF07946">
    <property type="entry name" value="CCDC47"/>
    <property type="match status" value="1"/>
</dbReference>
<gene>
    <name evidence="9" type="ORF">HDID_LOCUS6766</name>
</gene>
<feature type="compositionally biased region" description="Acidic residues" evidence="8">
    <location>
        <begin position="188"/>
        <end position="199"/>
    </location>
</feature>
<protein>
    <recommendedName>
        <fullName evidence="6">PAT complex subunit CCDC47</fullName>
    </recommendedName>
    <alternativeName>
        <fullName evidence="7">Coiled-coil domain-containing protein 47</fullName>
    </alternativeName>
</protein>
<proteinExistence type="inferred from homology"/>
<organism evidence="11">
    <name type="scientific">Hymenolepis diminuta</name>
    <name type="common">Rat tapeworm</name>
    <dbReference type="NCBI Taxonomy" id="6216"/>
    <lineage>
        <taxon>Eukaryota</taxon>
        <taxon>Metazoa</taxon>
        <taxon>Spiralia</taxon>
        <taxon>Lophotrochozoa</taxon>
        <taxon>Platyhelminthes</taxon>
        <taxon>Cestoda</taxon>
        <taxon>Eucestoda</taxon>
        <taxon>Cyclophyllidea</taxon>
        <taxon>Hymenolepididae</taxon>
        <taxon>Hymenolepis</taxon>
    </lineage>
</organism>
<dbReference type="GO" id="GO:0005509">
    <property type="term" value="F:calcium ion binding"/>
    <property type="evidence" value="ECO:0007669"/>
    <property type="project" value="InterPro"/>
</dbReference>
<dbReference type="STRING" id="6216.A0A0R3SPA0"/>
<evidence type="ECO:0000256" key="5">
    <source>
        <dbReference type="ARBA" id="ARBA00034746"/>
    </source>
</evidence>
<reference evidence="9 10" key="2">
    <citation type="submission" date="2018-11" db="EMBL/GenBank/DDBJ databases">
        <authorList>
            <consortium name="Pathogen Informatics"/>
        </authorList>
    </citation>
    <scope>NUCLEOTIDE SEQUENCE [LARGE SCALE GENOMIC DNA]</scope>
</reference>